<comment type="subcellular location">
    <subcellularLocation>
        <location evidence="1">Membrane</location>
        <topology evidence="1">Multi-pass membrane protein</topology>
    </subcellularLocation>
</comment>
<dbReference type="SMART" id="SM01091">
    <property type="entry name" value="CorC_HlyC"/>
    <property type="match status" value="1"/>
</dbReference>
<evidence type="ECO:0000259" key="10">
    <source>
        <dbReference type="PROSITE" id="PS51371"/>
    </source>
</evidence>
<dbReference type="InterPro" id="IPR036318">
    <property type="entry name" value="FAD-bd_PCMH-like_sf"/>
</dbReference>
<evidence type="ECO:0000313" key="12">
    <source>
        <dbReference type="EMBL" id="SEQ69827.1"/>
    </source>
</evidence>
<dbReference type="CDD" id="cd04590">
    <property type="entry name" value="CBS_pair_CorC_HlyC_assoc"/>
    <property type="match status" value="1"/>
</dbReference>
<gene>
    <name evidence="12" type="ORF">SAMN05444359_11449</name>
</gene>
<feature type="domain" description="CNNM transmembrane" evidence="11">
    <location>
        <begin position="1"/>
        <end position="195"/>
    </location>
</feature>
<keyword evidence="3" id="KW-0677">Repeat</keyword>
<dbReference type="Pfam" id="PF01595">
    <property type="entry name" value="CNNM"/>
    <property type="match status" value="1"/>
</dbReference>
<keyword evidence="6 8" id="KW-0472">Membrane</keyword>
<name>A0A1H9I5I5_9BACT</name>
<evidence type="ECO:0000259" key="11">
    <source>
        <dbReference type="PROSITE" id="PS51846"/>
    </source>
</evidence>
<evidence type="ECO:0000313" key="13">
    <source>
        <dbReference type="Proteomes" id="UP000199021"/>
    </source>
</evidence>
<evidence type="ECO:0000256" key="9">
    <source>
        <dbReference type="SAM" id="Phobius"/>
    </source>
</evidence>
<organism evidence="12 13">
    <name type="scientific">Neolewinella agarilytica</name>
    <dbReference type="NCBI Taxonomy" id="478744"/>
    <lineage>
        <taxon>Bacteria</taxon>
        <taxon>Pseudomonadati</taxon>
        <taxon>Bacteroidota</taxon>
        <taxon>Saprospiria</taxon>
        <taxon>Saprospirales</taxon>
        <taxon>Lewinellaceae</taxon>
        <taxon>Neolewinella</taxon>
    </lineage>
</organism>
<keyword evidence="13" id="KW-1185">Reference proteome</keyword>
<evidence type="ECO:0000256" key="5">
    <source>
        <dbReference type="ARBA" id="ARBA00023122"/>
    </source>
</evidence>
<dbReference type="GO" id="GO:0005886">
    <property type="term" value="C:plasma membrane"/>
    <property type="evidence" value="ECO:0007669"/>
    <property type="project" value="TreeGrafter"/>
</dbReference>
<dbReference type="InterPro" id="IPR046342">
    <property type="entry name" value="CBS_dom_sf"/>
</dbReference>
<feature type="domain" description="CBS" evidence="10">
    <location>
        <begin position="214"/>
        <end position="273"/>
    </location>
</feature>
<keyword evidence="2 8" id="KW-0812">Transmembrane</keyword>
<dbReference type="SUPFAM" id="SSF54631">
    <property type="entry name" value="CBS-domain pair"/>
    <property type="match status" value="1"/>
</dbReference>
<reference evidence="13" key="1">
    <citation type="submission" date="2016-10" db="EMBL/GenBank/DDBJ databases">
        <authorList>
            <person name="Varghese N."/>
            <person name="Submissions S."/>
        </authorList>
    </citation>
    <scope>NUCLEOTIDE SEQUENCE [LARGE SCALE GENOMIC DNA]</scope>
    <source>
        <strain evidence="13">DSM 24740</strain>
    </source>
</reference>
<dbReference type="OrthoDB" id="9798188at2"/>
<dbReference type="Gene3D" id="3.30.465.10">
    <property type="match status" value="1"/>
</dbReference>
<dbReference type="PANTHER" id="PTHR22777">
    <property type="entry name" value="HEMOLYSIN-RELATED"/>
    <property type="match status" value="1"/>
</dbReference>
<dbReference type="InterPro" id="IPR000644">
    <property type="entry name" value="CBS_dom"/>
</dbReference>
<evidence type="ECO:0000256" key="8">
    <source>
        <dbReference type="PROSITE-ProRule" id="PRU01193"/>
    </source>
</evidence>
<dbReference type="InParanoid" id="A0A1H9I5I5"/>
<dbReference type="STRING" id="478744.SAMN05444359_11449"/>
<evidence type="ECO:0000256" key="6">
    <source>
        <dbReference type="ARBA" id="ARBA00023136"/>
    </source>
</evidence>
<dbReference type="InterPro" id="IPR005170">
    <property type="entry name" value="Transptr-assoc_dom"/>
</dbReference>
<dbReference type="InterPro" id="IPR016169">
    <property type="entry name" value="FAD-bd_PCMH_sub2"/>
</dbReference>
<dbReference type="RefSeq" id="WP_090169307.1">
    <property type="nucleotide sequence ID" value="NZ_FOFB01000014.1"/>
</dbReference>
<dbReference type="InterPro" id="IPR044751">
    <property type="entry name" value="Ion_transp-like_CBS"/>
</dbReference>
<dbReference type="Proteomes" id="UP000199021">
    <property type="component" value="Unassembled WGS sequence"/>
</dbReference>
<evidence type="ECO:0000256" key="1">
    <source>
        <dbReference type="ARBA" id="ARBA00004141"/>
    </source>
</evidence>
<dbReference type="AlphaFoldDB" id="A0A1H9I5I5"/>
<feature type="transmembrane region" description="Helical" evidence="9">
    <location>
        <begin position="126"/>
        <end position="144"/>
    </location>
</feature>
<dbReference type="PROSITE" id="PS51371">
    <property type="entry name" value="CBS"/>
    <property type="match status" value="1"/>
</dbReference>
<dbReference type="InterPro" id="IPR002550">
    <property type="entry name" value="CNNM"/>
</dbReference>
<evidence type="ECO:0000256" key="7">
    <source>
        <dbReference type="PROSITE-ProRule" id="PRU00703"/>
    </source>
</evidence>
<evidence type="ECO:0000256" key="3">
    <source>
        <dbReference type="ARBA" id="ARBA00022737"/>
    </source>
</evidence>
<dbReference type="PANTHER" id="PTHR22777:SF17">
    <property type="entry name" value="UPF0053 PROTEIN SLL0260"/>
    <property type="match status" value="1"/>
</dbReference>
<accession>A0A1H9I5I5</accession>
<sequence>MLTVAIIFFLLLSALFSGSEIAYVSANKLRVELKKKRGTRRSKILAGWFDKPADFLSTMLVGNNIALVAFTSLITVPLTLMVAPRLGLGDDSLWLLLVNSFLILPIILVFGEYLPKTLFRLYADDALYFMAVPLRALQWLLYLPSRIMTSTSDMLLRFFFKRPSEELDTVLTRLDLENFVNESQSSSDEEVSGIDTKLFGNALNLGEVKVKDCMVPRTEIESVDVSASIDDLEARFLETHLSRLLVVDGDMDEVLGYVHHQQLLDLPTEIKDIVLELTFIPEVARVTDLLDRSVKEQLSIACVVDEFGGIAGVVTMEDLLEEIFGEIEDEYDEDEYVEEVLEDDCFKFSGRLEIDYLNEKYDLGLPEGEYHTLSGFVVTEAERVPEQDESLVLKGFRLRMLEVSNTRIEVIHLKQESETEAD</sequence>
<dbReference type="Pfam" id="PF03471">
    <property type="entry name" value="CorC_HlyC"/>
    <property type="match status" value="1"/>
</dbReference>
<dbReference type="SUPFAM" id="SSF56176">
    <property type="entry name" value="FAD-binding/transporter-associated domain-like"/>
    <property type="match status" value="1"/>
</dbReference>
<feature type="transmembrane region" description="Helical" evidence="9">
    <location>
        <begin position="93"/>
        <end position="114"/>
    </location>
</feature>
<keyword evidence="4 8" id="KW-1133">Transmembrane helix</keyword>
<proteinExistence type="predicted"/>
<dbReference type="PROSITE" id="PS51846">
    <property type="entry name" value="CNNM"/>
    <property type="match status" value="1"/>
</dbReference>
<evidence type="ECO:0000256" key="2">
    <source>
        <dbReference type="ARBA" id="ARBA00022692"/>
    </source>
</evidence>
<dbReference type="GO" id="GO:0050660">
    <property type="term" value="F:flavin adenine dinucleotide binding"/>
    <property type="evidence" value="ECO:0007669"/>
    <property type="project" value="InterPro"/>
</dbReference>
<dbReference type="Gene3D" id="3.10.580.10">
    <property type="entry name" value="CBS-domain"/>
    <property type="match status" value="1"/>
</dbReference>
<evidence type="ECO:0000256" key="4">
    <source>
        <dbReference type="ARBA" id="ARBA00022989"/>
    </source>
</evidence>
<feature type="transmembrane region" description="Helical" evidence="9">
    <location>
        <begin position="65"/>
        <end position="86"/>
    </location>
</feature>
<dbReference type="Pfam" id="PF00571">
    <property type="entry name" value="CBS"/>
    <property type="match status" value="2"/>
</dbReference>
<protein>
    <submittedName>
        <fullName evidence="12">Hemolysin, contains CBS domains</fullName>
    </submittedName>
</protein>
<dbReference type="EMBL" id="FOFB01000014">
    <property type="protein sequence ID" value="SEQ69827.1"/>
    <property type="molecule type" value="Genomic_DNA"/>
</dbReference>
<keyword evidence="5 7" id="KW-0129">CBS domain</keyword>